<sequence length="74" mass="7659">MDTDLYLATGLVLLVLTLPAIVSALTEGRPPRLAAVVLLIGGGLVAFAVTSRPGGYTFAEIPDVLVRVAARIVN</sequence>
<proteinExistence type="predicted"/>
<dbReference type="AlphaFoldDB" id="A0A0D0Q8R8"/>
<comment type="caution">
    <text evidence="2">The sequence shown here is derived from an EMBL/GenBank/DDBJ whole genome shotgun (WGS) entry which is preliminary data.</text>
</comment>
<protein>
    <recommendedName>
        <fullName evidence="4">50S ribosomal protein L35</fullName>
    </recommendedName>
</protein>
<evidence type="ECO:0000256" key="1">
    <source>
        <dbReference type="SAM" id="Phobius"/>
    </source>
</evidence>
<keyword evidence="1" id="KW-0472">Membrane</keyword>
<feature type="transmembrane region" description="Helical" evidence="1">
    <location>
        <begin position="6"/>
        <end position="26"/>
    </location>
</feature>
<dbReference type="eggNOG" id="ENOG50331YQ">
    <property type="taxonomic scope" value="Bacteria"/>
</dbReference>
<keyword evidence="1" id="KW-0812">Transmembrane</keyword>
<reference evidence="2 3" key="1">
    <citation type="submission" date="2013-01" db="EMBL/GenBank/DDBJ databases">
        <authorList>
            <person name="Fiebig A."/>
            <person name="Goeker M."/>
            <person name="Klenk H.-P.P."/>
        </authorList>
    </citation>
    <scope>NUCLEOTIDE SEQUENCE [LARGE SCALE GENOMIC DNA]</scope>
    <source>
        <strain evidence="2 3">DSM 24838</strain>
    </source>
</reference>
<dbReference type="RefSeq" id="WP_018304301.1">
    <property type="nucleotide sequence ID" value="NZ_KB902313.1"/>
</dbReference>
<organism evidence="2 3">
    <name type="scientific">Wenxinia marina DSM 24838</name>
    <dbReference type="NCBI Taxonomy" id="1123501"/>
    <lineage>
        <taxon>Bacteria</taxon>
        <taxon>Pseudomonadati</taxon>
        <taxon>Pseudomonadota</taxon>
        <taxon>Alphaproteobacteria</taxon>
        <taxon>Rhodobacterales</taxon>
        <taxon>Roseobacteraceae</taxon>
        <taxon>Wenxinia</taxon>
    </lineage>
</organism>
<name>A0A0D0Q8R8_9RHOB</name>
<dbReference type="STRING" id="1123501.Wenmar_00168"/>
<gene>
    <name evidence="2" type="ORF">Wenmar_00168</name>
</gene>
<dbReference type="Proteomes" id="UP000035100">
    <property type="component" value="Unassembled WGS sequence"/>
</dbReference>
<evidence type="ECO:0000313" key="3">
    <source>
        <dbReference type="Proteomes" id="UP000035100"/>
    </source>
</evidence>
<accession>A0A0D0Q8R8</accession>
<dbReference type="EMBL" id="AONG01000003">
    <property type="protein sequence ID" value="KIQ70794.1"/>
    <property type="molecule type" value="Genomic_DNA"/>
</dbReference>
<keyword evidence="3" id="KW-1185">Reference proteome</keyword>
<evidence type="ECO:0008006" key="4">
    <source>
        <dbReference type="Google" id="ProtNLM"/>
    </source>
</evidence>
<feature type="transmembrane region" description="Helical" evidence="1">
    <location>
        <begin position="33"/>
        <end position="50"/>
    </location>
</feature>
<keyword evidence="1" id="KW-1133">Transmembrane helix</keyword>
<evidence type="ECO:0000313" key="2">
    <source>
        <dbReference type="EMBL" id="KIQ70794.1"/>
    </source>
</evidence>